<evidence type="ECO:0000313" key="3">
    <source>
        <dbReference type="Proteomes" id="UP000811619"/>
    </source>
</evidence>
<organism evidence="2 3">
    <name type="scientific">Claviceps africana</name>
    <dbReference type="NCBI Taxonomy" id="83212"/>
    <lineage>
        <taxon>Eukaryota</taxon>
        <taxon>Fungi</taxon>
        <taxon>Dikarya</taxon>
        <taxon>Ascomycota</taxon>
        <taxon>Pezizomycotina</taxon>
        <taxon>Sordariomycetes</taxon>
        <taxon>Hypocreomycetidae</taxon>
        <taxon>Hypocreales</taxon>
        <taxon>Clavicipitaceae</taxon>
        <taxon>Claviceps</taxon>
    </lineage>
</organism>
<dbReference type="OrthoDB" id="2687876at2759"/>
<dbReference type="EMBL" id="SRPY01000100">
    <property type="protein sequence ID" value="KAG5928742.1"/>
    <property type="molecule type" value="Genomic_DNA"/>
</dbReference>
<evidence type="ECO:0000259" key="1">
    <source>
        <dbReference type="PROSITE" id="PS50181"/>
    </source>
</evidence>
<sequence>MRTWHPGQDEPEESSRSVGIVDHTLDDASLESRLPLDDGRYALRSTCSAGSFDLLPPELMTEVLLALDLPSLAAFRQANSRAMGLVDSLHQYATVRRHCPNVLRAILSIRADSYDCKTLHSTLRTSQCASCERTAPYLYLISCKRVCYFCFTSDPAYLPATAAEATRLRKIKKGRLLLLPSVLSLPGRYTGFPRPSRRRLRLFDRVAMLKVVRESSGMAVEDMKPPCVDRTTRELRRYMAIVAAPYLDGLGRSADWGFYCMGCADDTGIERHFRNHFTKDGLAEHMARFGKVTLNGRKTLVIHAMDPDTN</sequence>
<feature type="domain" description="F-box" evidence="1">
    <location>
        <begin position="49"/>
        <end position="95"/>
    </location>
</feature>
<comment type="caution">
    <text evidence="2">The sequence shown here is derived from an EMBL/GenBank/DDBJ whole genome shotgun (WGS) entry which is preliminary data.</text>
</comment>
<dbReference type="InterPro" id="IPR001810">
    <property type="entry name" value="F-box_dom"/>
</dbReference>
<accession>A0A8K0JAA3</accession>
<proteinExistence type="predicted"/>
<name>A0A8K0JAA3_9HYPO</name>
<dbReference type="AlphaFoldDB" id="A0A8K0JAA3"/>
<gene>
    <name evidence="2" type="ORF">E4U42_000055</name>
</gene>
<reference evidence="2" key="1">
    <citation type="journal article" date="2020" name="bioRxiv">
        <title>Whole genome comparisons of ergot fungi reveals the divergence and evolution of species within the genus Claviceps are the result of varying mechanisms driving genome evolution and host range expansion.</title>
        <authorList>
            <person name="Wyka S.A."/>
            <person name="Mondo S.J."/>
            <person name="Liu M."/>
            <person name="Dettman J."/>
            <person name="Nalam V."/>
            <person name="Broders K.D."/>
        </authorList>
    </citation>
    <scope>NUCLEOTIDE SEQUENCE</scope>
    <source>
        <strain evidence="2">CCC 489</strain>
    </source>
</reference>
<dbReference type="PROSITE" id="PS50181">
    <property type="entry name" value="FBOX"/>
    <property type="match status" value="1"/>
</dbReference>
<keyword evidence="3" id="KW-1185">Reference proteome</keyword>
<protein>
    <recommendedName>
        <fullName evidence="1">F-box domain-containing protein</fullName>
    </recommendedName>
</protein>
<evidence type="ECO:0000313" key="2">
    <source>
        <dbReference type="EMBL" id="KAG5928742.1"/>
    </source>
</evidence>
<dbReference type="Proteomes" id="UP000811619">
    <property type="component" value="Unassembled WGS sequence"/>
</dbReference>